<dbReference type="AlphaFoldDB" id="Q8NPI8"/>
<name>Q8NPI8_CORGL</name>
<accession>Q8NPI8</accession>
<reference evidence="3" key="1">
    <citation type="journal article" date="2003" name="Appl. Microbiol. Biotechnol.">
        <title>The Corynebacterium glutamicum genome: features and impacts on biotechnological processes.</title>
        <authorList>
            <person name="Ikeda M."/>
            <person name="Nakagawa S."/>
        </authorList>
    </citation>
    <scope>NUCLEOTIDE SEQUENCE [LARGE SCALE GENOMIC DNA]</scope>
    <source>
        <strain evidence="3">ATCC 13032 / DSM 20300 / BCRC 11384 / JCM 1318 / LMG 3730 / NCIMB 10025</strain>
    </source>
</reference>
<dbReference type="KEGG" id="cgl:Cgl1824"/>
<evidence type="ECO:0000313" key="3">
    <source>
        <dbReference type="Proteomes" id="UP000000582"/>
    </source>
</evidence>
<dbReference type="eggNOG" id="ENOG5032DU8">
    <property type="taxonomic scope" value="Bacteria"/>
</dbReference>
<proteinExistence type="predicted"/>
<evidence type="ECO:0000256" key="1">
    <source>
        <dbReference type="SAM" id="MobiDB-lite"/>
    </source>
</evidence>
<evidence type="ECO:0000313" key="2">
    <source>
        <dbReference type="EMBL" id="BAB99217.1"/>
    </source>
</evidence>
<dbReference type="BioCyc" id="CORYNE:G18NG-11416-MONOMER"/>
<protein>
    <submittedName>
        <fullName evidence="2">Uncharacterized protein</fullName>
    </submittedName>
</protein>
<keyword evidence="3" id="KW-1185">Reference proteome</keyword>
<dbReference type="STRING" id="196627.cg2044"/>
<dbReference type="EMBL" id="BA000036">
    <property type="protein sequence ID" value="BAB99217.1"/>
    <property type="molecule type" value="Genomic_DNA"/>
</dbReference>
<sequence>MRGKQRVTLLPPTKTRCAGMDSVKTFHVSPLQCTVLLIAPFLAVTLTACADSAEHPVSQDLPSIITSTVTTTVSPEQNLDVNNDQSSVNDNDNQNLHVTSEGAGVLFLRLDNNVPSTDAANTTIEGKLISGPGGCLSVQPGGRPELLIFNTDTRFSDHPPQVTLGEKTIKIGERFSLNAIEVSSTDLTGIPDKCSNGAADRAWIVGTK</sequence>
<organism evidence="2 3">
    <name type="scientific">Corynebacterium glutamicum (strain ATCC 13032 / DSM 20300 / JCM 1318 / BCRC 11384 / CCUG 27702 / LMG 3730 / NBRC 12168 / NCIMB 10025 / NRRL B-2784 / 534)</name>
    <dbReference type="NCBI Taxonomy" id="196627"/>
    <lineage>
        <taxon>Bacteria</taxon>
        <taxon>Bacillati</taxon>
        <taxon>Actinomycetota</taxon>
        <taxon>Actinomycetes</taxon>
        <taxon>Mycobacteriales</taxon>
        <taxon>Corynebacteriaceae</taxon>
        <taxon>Corynebacterium</taxon>
    </lineage>
</organism>
<gene>
    <name evidence="2" type="ordered locus">Cgl1824</name>
</gene>
<dbReference type="OrthoDB" id="5149147at2"/>
<dbReference type="Proteomes" id="UP000000582">
    <property type="component" value="Chromosome"/>
</dbReference>
<feature type="region of interest" description="Disordered" evidence="1">
    <location>
        <begin position="76"/>
        <end position="95"/>
    </location>
</feature>
<dbReference type="HOGENOM" id="CLU_1432349_0_0_11"/>